<dbReference type="InterPro" id="IPR013094">
    <property type="entry name" value="AB_hydrolase_3"/>
</dbReference>
<evidence type="ECO:0000256" key="1">
    <source>
        <dbReference type="ARBA" id="ARBA00022801"/>
    </source>
</evidence>
<organism evidence="3">
    <name type="scientific">freshwater metagenome</name>
    <dbReference type="NCBI Taxonomy" id="449393"/>
    <lineage>
        <taxon>unclassified sequences</taxon>
        <taxon>metagenomes</taxon>
        <taxon>ecological metagenomes</taxon>
    </lineage>
</organism>
<evidence type="ECO:0000259" key="2">
    <source>
        <dbReference type="Pfam" id="PF07859"/>
    </source>
</evidence>
<dbReference type="PANTHER" id="PTHR48081:SF8">
    <property type="entry name" value="ALPHA_BETA HYDROLASE FOLD-3 DOMAIN-CONTAINING PROTEIN-RELATED"/>
    <property type="match status" value="1"/>
</dbReference>
<dbReference type="SUPFAM" id="SSF53474">
    <property type="entry name" value="alpha/beta-Hydrolases"/>
    <property type="match status" value="1"/>
</dbReference>
<dbReference type="InterPro" id="IPR050300">
    <property type="entry name" value="GDXG_lipolytic_enzyme"/>
</dbReference>
<keyword evidence="1" id="KW-0378">Hydrolase</keyword>
<dbReference type="PANTHER" id="PTHR48081">
    <property type="entry name" value="AB HYDROLASE SUPERFAMILY PROTEIN C4A8.06C"/>
    <property type="match status" value="1"/>
</dbReference>
<gene>
    <name evidence="3" type="ORF">UFOPK3402_00246</name>
</gene>
<dbReference type="Pfam" id="PF07859">
    <property type="entry name" value="Abhydrolase_3"/>
    <property type="match status" value="1"/>
</dbReference>
<reference evidence="3" key="1">
    <citation type="submission" date="2020-05" db="EMBL/GenBank/DDBJ databases">
        <authorList>
            <person name="Chiriac C."/>
            <person name="Salcher M."/>
            <person name="Ghai R."/>
            <person name="Kavagutti S V."/>
        </authorList>
    </citation>
    <scope>NUCLEOTIDE SEQUENCE</scope>
</reference>
<proteinExistence type="predicted"/>
<evidence type="ECO:0000313" key="3">
    <source>
        <dbReference type="EMBL" id="CAB4861764.1"/>
    </source>
</evidence>
<dbReference type="GO" id="GO:0016787">
    <property type="term" value="F:hydrolase activity"/>
    <property type="evidence" value="ECO:0007669"/>
    <property type="project" value="UniProtKB-KW"/>
</dbReference>
<sequence>MSLQDRIDPEVRAPLDGLLGAFPGGFNAIPDIVARRELVAAVLAAGAEGVPPNDRVTSEDRLAPGRDGQPDVAVRVYRPAGSSGTLPGIFYIHGGGMVLGSVEMEDASAAMLTEMVGCVVVSVEYRLAPEHPFPAAPEDCYTALCWMFDNAAELGVDSSRIAVYGPSAGGGLVCAVSLMARDRGGPAIRMQMPIYPMIDDRNATASSHEVTDVGIWDRAGNIEAWGMYLGDAYGSDDVSHYAAPARATDLSGLPPTFIDVGEIDMFRDEDIDFAARLIRSGVPTELHVHPGAYHAAEVFAPTAALSQRIWAMRVDALQRSLFS</sequence>
<feature type="domain" description="Alpha/beta hydrolase fold-3" evidence="2">
    <location>
        <begin position="89"/>
        <end position="295"/>
    </location>
</feature>
<name>A0A6J7CYS9_9ZZZZ</name>
<dbReference type="InterPro" id="IPR029058">
    <property type="entry name" value="AB_hydrolase_fold"/>
</dbReference>
<dbReference type="Gene3D" id="3.40.50.1820">
    <property type="entry name" value="alpha/beta hydrolase"/>
    <property type="match status" value="1"/>
</dbReference>
<dbReference type="EMBL" id="CAFBLS010000018">
    <property type="protein sequence ID" value="CAB4861764.1"/>
    <property type="molecule type" value="Genomic_DNA"/>
</dbReference>
<dbReference type="AlphaFoldDB" id="A0A6J7CYS9"/>
<accession>A0A6J7CYS9</accession>
<protein>
    <submittedName>
        <fullName evidence="3">Unannotated protein</fullName>
    </submittedName>
</protein>